<sequence>MMKKWYLVVFAIIFAVLVVGCSEDTDSSADDTKSAETGETESEDTNNSEDSNSEGEADKSNSEEEDKSNSKEESDNGDIEGEVSESGQAAIDVIHENLKYAEEEDIDPYVDTIASAAREATRTQTTQIFELYDIDYEILNAEVVEEQPDSIVVEVQQQSIATFVAEGYQFNDNVSVARHTLINEDGEWKISATEILNVENIQ</sequence>
<evidence type="ECO:0000313" key="4">
    <source>
        <dbReference type="Proteomes" id="UP001444625"/>
    </source>
</evidence>
<evidence type="ECO:0000256" key="1">
    <source>
        <dbReference type="SAM" id="MobiDB-lite"/>
    </source>
</evidence>
<accession>A0ABU9XNW4</accession>
<dbReference type="EMBL" id="JBDIML010000006">
    <property type="protein sequence ID" value="MEN2768537.1"/>
    <property type="molecule type" value="Genomic_DNA"/>
</dbReference>
<gene>
    <name evidence="3" type="ORF">ABC228_15250</name>
</gene>
<reference evidence="3 4" key="1">
    <citation type="submission" date="2024-05" db="EMBL/GenBank/DDBJ databases">
        <authorList>
            <person name="Haq I."/>
            <person name="Ullah Z."/>
            <person name="Ahmad R."/>
            <person name="Li M."/>
            <person name="Tong Y."/>
        </authorList>
    </citation>
    <scope>NUCLEOTIDE SEQUENCE [LARGE SCALE GENOMIC DNA]</scope>
    <source>
        <strain evidence="3 4">16A2E</strain>
    </source>
</reference>
<evidence type="ECO:0008006" key="5">
    <source>
        <dbReference type="Google" id="ProtNLM"/>
    </source>
</evidence>
<keyword evidence="4" id="KW-1185">Reference proteome</keyword>
<comment type="caution">
    <text evidence="3">The sequence shown here is derived from an EMBL/GenBank/DDBJ whole genome shotgun (WGS) entry which is preliminary data.</text>
</comment>
<dbReference type="RefSeq" id="WP_345826026.1">
    <property type="nucleotide sequence ID" value="NZ_JBDIML010000006.1"/>
</dbReference>
<evidence type="ECO:0000256" key="2">
    <source>
        <dbReference type="SAM" id="SignalP"/>
    </source>
</evidence>
<proteinExistence type="predicted"/>
<feature type="compositionally biased region" description="Basic and acidic residues" evidence="1">
    <location>
        <begin position="56"/>
        <end position="74"/>
    </location>
</feature>
<feature type="signal peptide" evidence="2">
    <location>
        <begin position="1"/>
        <end position="21"/>
    </location>
</feature>
<dbReference type="Proteomes" id="UP001444625">
    <property type="component" value="Unassembled WGS sequence"/>
</dbReference>
<feature type="region of interest" description="Disordered" evidence="1">
    <location>
        <begin position="24"/>
        <end position="88"/>
    </location>
</feature>
<evidence type="ECO:0000313" key="3">
    <source>
        <dbReference type="EMBL" id="MEN2768537.1"/>
    </source>
</evidence>
<dbReference type="PROSITE" id="PS51257">
    <property type="entry name" value="PROKAR_LIPOPROTEIN"/>
    <property type="match status" value="1"/>
</dbReference>
<keyword evidence="2" id="KW-0732">Signal</keyword>
<feature type="compositionally biased region" description="Acidic residues" evidence="1">
    <location>
        <begin position="38"/>
        <end position="55"/>
    </location>
</feature>
<organism evidence="3 4">
    <name type="scientific">Ornithinibacillus xuwenensis</name>
    <dbReference type="NCBI Taxonomy" id="3144668"/>
    <lineage>
        <taxon>Bacteria</taxon>
        <taxon>Bacillati</taxon>
        <taxon>Bacillota</taxon>
        <taxon>Bacilli</taxon>
        <taxon>Bacillales</taxon>
        <taxon>Bacillaceae</taxon>
        <taxon>Ornithinibacillus</taxon>
    </lineage>
</organism>
<protein>
    <recommendedName>
        <fullName evidence="5">Lipoprotein</fullName>
    </recommendedName>
</protein>
<name>A0ABU9XNW4_9BACI</name>
<feature type="chain" id="PRO_5046985742" description="Lipoprotein" evidence="2">
    <location>
        <begin position="22"/>
        <end position="202"/>
    </location>
</feature>